<comment type="subcellular location">
    <subcellularLocation>
        <location evidence="1">Cell membrane</location>
        <topology evidence="1">Multi-pass membrane protein</topology>
    </subcellularLocation>
</comment>
<evidence type="ECO:0000256" key="8">
    <source>
        <dbReference type="ARBA" id="ARBA00038435"/>
    </source>
</evidence>
<evidence type="ECO:0000256" key="3">
    <source>
        <dbReference type="ARBA" id="ARBA00022449"/>
    </source>
</evidence>
<feature type="transmembrane region" description="Helical" evidence="9">
    <location>
        <begin position="393"/>
        <end position="414"/>
    </location>
</feature>
<evidence type="ECO:0000313" key="11">
    <source>
        <dbReference type="EMBL" id="XBO70613.1"/>
    </source>
</evidence>
<feature type="domain" description="Na+/H+ antiporter NhaC-like C-terminal" evidence="10">
    <location>
        <begin position="51"/>
        <end position="219"/>
    </location>
</feature>
<dbReference type="GO" id="GO:0005886">
    <property type="term" value="C:plasma membrane"/>
    <property type="evidence" value="ECO:0007669"/>
    <property type="project" value="UniProtKB-SubCell"/>
</dbReference>
<keyword evidence="7 9" id="KW-0472">Membrane</keyword>
<keyword evidence="5 9" id="KW-0812">Transmembrane</keyword>
<evidence type="ECO:0000256" key="6">
    <source>
        <dbReference type="ARBA" id="ARBA00022989"/>
    </source>
</evidence>
<keyword evidence="4" id="KW-1003">Cell membrane</keyword>
<feature type="transmembrane region" description="Helical" evidence="9">
    <location>
        <begin position="434"/>
        <end position="454"/>
    </location>
</feature>
<evidence type="ECO:0000256" key="5">
    <source>
        <dbReference type="ARBA" id="ARBA00022692"/>
    </source>
</evidence>
<dbReference type="InterPro" id="IPR018461">
    <property type="entry name" value="Na/H_Antiport_NhaC-like_C"/>
</dbReference>
<feature type="transmembrane region" description="Helical" evidence="9">
    <location>
        <begin position="80"/>
        <end position="101"/>
    </location>
</feature>
<feature type="transmembrane region" description="Helical" evidence="9">
    <location>
        <begin position="42"/>
        <end position="59"/>
    </location>
</feature>
<evidence type="ECO:0000256" key="4">
    <source>
        <dbReference type="ARBA" id="ARBA00022475"/>
    </source>
</evidence>
<keyword evidence="2" id="KW-0813">Transport</keyword>
<sequence>MTTQTATPSLSFRGGTLGALTPLILLVLGLVYLSVFERAGTKPFWACAWVAMGVGLFLCRQRTAYCDSLLKGMGNSTATAIIALWLLAGVFGKLMAAGGLIDGLMWLGAAVGAEGAAFTLLAFAMAMVFALGTGTSTGTVIGLSPVLYPAGVLLGADPSMLAVAILSGAAFGDNLSPVSDTTIVSSYTQGAEIADVIRTRLPLALSAAAISMLIFLLFGASGEASASAVEVPSGHASGLVMLIPLAAVVFFALKRRHIVEAMFIGNLVAMLCALAIGAIGLGDLFSLPEARGESTGLIENGIASVTGAVLFALMVLALTQVILDTGLMEKLLDGARKRLVKDRASAETSIVAVTIAASTPLSANAPALLLVGPGLVRSLAQQFGISPARAANLMDCAVCTVFFLLPWHIVVAVWQEVIASTAVQNEVAAPSAFASFLTPYPWAMLVVLAVSILLRRRKQGTTEVAAV</sequence>
<dbReference type="InterPro" id="IPR052180">
    <property type="entry name" value="NhaC_Na-H+_Antiporter"/>
</dbReference>
<dbReference type="EMBL" id="CP098827">
    <property type="protein sequence ID" value="XBO70613.1"/>
    <property type="molecule type" value="Genomic_DNA"/>
</dbReference>
<gene>
    <name evidence="11" type="ORF">NFG58_18710</name>
</gene>
<feature type="transmembrane region" description="Helical" evidence="9">
    <location>
        <begin position="260"/>
        <end position="281"/>
    </location>
</feature>
<feature type="transmembrane region" description="Helical" evidence="9">
    <location>
        <begin position="203"/>
        <end position="222"/>
    </location>
</feature>
<comment type="similarity">
    <text evidence="8">Belongs to the NhaC Na(+)/H(+) (TC 2.A.35) antiporter family.</text>
</comment>
<protein>
    <recommendedName>
        <fullName evidence="10">Na+/H+ antiporter NhaC-like C-terminal domain-containing protein</fullName>
    </recommendedName>
</protein>
<reference evidence="11" key="1">
    <citation type="submission" date="2022-06" db="EMBL/GenBank/DDBJ databases">
        <title>A novel DMS-producing enzyme.</title>
        <authorList>
            <person name="Zhang Y."/>
        </authorList>
    </citation>
    <scope>NUCLEOTIDE SEQUENCE</scope>
    <source>
        <strain evidence="11">RT37</strain>
    </source>
</reference>
<feature type="transmembrane region" description="Helical" evidence="9">
    <location>
        <begin position="234"/>
        <end position="253"/>
    </location>
</feature>
<dbReference type="AlphaFoldDB" id="A0AAU7KHG1"/>
<keyword evidence="6 9" id="KW-1133">Transmembrane helix</keyword>
<evidence type="ECO:0000256" key="2">
    <source>
        <dbReference type="ARBA" id="ARBA00022448"/>
    </source>
</evidence>
<dbReference type="PANTHER" id="PTHR33451">
    <property type="entry name" value="MALATE-2H(+)/NA(+)-LACTATE ANTIPORTER"/>
    <property type="match status" value="1"/>
</dbReference>
<feature type="transmembrane region" description="Helical" evidence="9">
    <location>
        <begin position="12"/>
        <end position="36"/>
    </location>
</feature>
<dbReference type="RefSeq" id="WP_348827166.1">
    <property type="nucleotide sequence ID" value="NZ_CP098827.1"/>
</dbReference>
<proteinExistence type="inferred from homology"/>
<name>A0AAU7KHG1_9GAMM</name>
<evidence type="ECO:0000259" key="10">
    <source>
        <dbReference type="Pfam" id="PF03553"/>
    </source>
</evidence>
<feature type="transmembrane region" description="Helical" evidence="9">
    <location>
        <begin position="301"/>
        <end position="323"/>
    </location>
</feature>
<dbReference type="PANTHER" id="PTHR33451:SF5">
    <property type="entry name" value="NA+_H+ ANTIPORTER"/>
    <property type="match status" value="1"/>
</dbReference>
<evidence type="ECO:0000256" key="9">
    <source>
        <dbReference type="SAM" id="Phobius"/>
    </source>
</evidence>
<feature type="transmembrane region" description="Helical" evidence="9">
    <location>
        <begin position="107"/>
        <end position="131"/>
    </location>
</feature>
<organism evidence="11">
    <name type="scientific">Halomonas sp. RT37</name>
    <dbReference type="NCBI Taxonomy" id="2950872"/>
    <lineage>
        <taxon>Bacteria</taxon>
        <taxon>Pseudomonadati</taxon>
        <taxon>Pseudomonadota</taxon>
        <taxon>Gammaproteobacteria</taxon>
        <taxon>Oceanospirillales</taxon>
        <taxon>Halomonadaceae</taxon>
        <taxon>Halomonas</taxon>
    </lineage>
</organism>
<accession>A0AAU7KHG1</accession>
<dbReference type="GO" id="GO:0015297">
    <property type="term" value="F:antiporter activity"/>
    <property type="evidence" value="ECO:0007669"/>
    <property type="project" value="UniProtKB-KW"/>
</dbReference>
<evidence type="ECO:0000256" key="7">
    <source>
        <dbReference type="ARBA" id="ARBA00023136"/>
    </source>
</evidence>
<keyword evidence="3" id="KW-0050">Antiport</keyword>
<dbReference type="Pfam" id="PF03553">
    <property type="entry name" value="Na_H_antiporter"/>
    <property type="match status" value="1"/>
</dbReference>
<evidence type="ECO:0000256" key="1">
    <source>
        <dbReference type="ARBA" id="ARBA00004651"/>
    </source>
</evidence>